<keyword evidence="4" id="KW-1185">Reference proteome</keyword>
<keyword evidence="2" id="KW-0732">Signal</keyword>
<sequence>MTGKFKVALAALLICFVSSGAQAKGPYFQKVIWVVLENTDYASAMAQADFARLAQMGASFQNFNGESHPSQANYIAMIAGDTMGVRGDGNADISGKHLGDLLEAAGKDWRVYAEDYPGNCFTGATRGNYARKHNPFISFTNVSKDSERCKKIVPADQFDSDFEHQQLSEFSMYIPNLRDDGHNTGVEYAGKWFSKKFANLLNSPDGLRDTLLVVTFDESESRLTNKIYTVLLGENIQAGIQIPQAHNHISLLKLIEDQLQLGNLGRADLTAPPIMGLWK</sequence>
<keyword evidence="1" id="KW-0378">Hydrolase</keyword>
<dbReference type="PANTHER" id="PTHR31956">
    <property type="entry name" value="NON-SPECIFIC PHOSPHOLIPASE C4-RELATED"/>
    <property type="match status" value="1"/>
</dbReference>
<dbReference type="InterPro" id="IPR007312">
    <property type="entry name" value="Phosphoesterase"/>
</dbReference>
<evidence type="ECO:0000256" key="1">
    <source>
        <dbReference type="ARBA" id="ARBA00022801"/>
    </source>
</evidence>
<dbReference type="Proteomes" id="UP001152321">
    <property type="component" value="Unassembled WGS sequence"/>
</dbReference>
<dbReference type="Gene3D" id="3.40.720.10">
    <property type="entry name" value="Alkaline Phosphatase, subunit A"/>
    <property type="match status" value="1"/>
</dbReference>
<proteinExistence type="predicted"/>
<dbReference type="RefSeq" id="WP_277578692.1">
    <property type="nucleotide sequence ID" value="NZ_JANRMI010000003.1"/>
</dbReference>
<reference evidence="3" key="1">
    <citation type="submission" date="2022-08" db="EMBL/GenBank/DDBJ databases">
        <title>Novel Bdellovibrio Species Isolated from Svalbard: Designation Bdellovibrio svalbardensis.</title>
        <authorList>
            <person name="Mitchell R.J."/>
            <person name="Choi S.Y."/>
        </authorList>
    </citation>
    <scope>NUCLEOTIDE SEQUENCE</scope>
    <source>
        <strain evidence="3">PAP01</strain>
    </source>
</reference>
<dbReference type="PANTHER" id="PTHR31956:SF8">
    <property type="entry name" value="ACID PHOSPHATASE PHOA (AFU_ORTHOLOGUE AFUA_1G03570)"/>
    <property type="match status" value="1"/>
</dbReference>
<gene>
    <name evidence="3" type="ORF">NWE73_12625</name>
</gene>
<evidence type="ECO:0000313" key="3">
    <source>
        <dbReference type="EMBL" id="MDG0817217.1"/>
    </source>
</evidence>
<dbReference type="InterPro" id="IPR017850">
    <property type="entry name" value="Alkaline_phosphatase_core_sf"/>
</dbReference>
<protein>
    <submittedName>
        <fullName evidence="3">Alkaline phosphatase family protein</fullName>
    </submittedName>
</protein>
<name>A0ABT6DL24_9BACT</name>
<evidence type="ECO:0000313" key="4">
    <source>
        <dbReference type="Proteomes" id="UP001152321"/>
    </source>
</evidence>
<evidence type="ECO:0000256" key="2">
    <source>
        <dbReference type="SAM" id="SignalP"/>
    </source>
</evidence>
<organism evidence="3 4">
    <name type="scientific">Bdellovibrio svalbardensis</name>
    <dbReference type="NCBI Taxonomy" id="2972972"/>
    <lineage>
        <taxon>Bacteria</taxon>
        <taxon>Pseudomonadati</taxon>
        <taxon>Bdellovibrionota</taxon>
        <taxon>Bdellovibrionia</taxon>
        <taxon>Bdellovibrionales</taxon>
        <taxon>Pseudobdellovibrionaceae</taxon>
        <taxon>Bdellovibrio</taxon>
    </lineage>
</organism>
<dbReference type="EMBL" id="JANRMI010000003">
    <property type="protein sequence ID" value="MDG0817217.1"/>
    <property type="molecule type" value="Genomic_DNA"/>
</dbReference>
<accession>A0ABT6DL24</accession>
<dbReference type="Pfam" id="PF04185">
    <property type="entry name" value="Phosphoesterase"/>
    <property type="match status" value="1"/>
</dbReference>
<comment type="caution">
    <text evidence="3">The sequence shown here is derived from an EMBL/GenBank/DDBJ whole genome shotgun (WGS) entry which is preliminary data.</text>
</comment>
<feature type="chain" id="PRO_5045604496" evidence="2">
    <location>
        <begin position="24"/>
        <end position="279"/>
    </location>
</feature>
<feature type="signal peptide" evidence="2">
    <location>
        <begin position="1"/>
        <end position="23"/>
    </location>
</feature>